<evidence type="ECO:0000256" key="2">
    <source>
        <dbReference type="ARBA" id="ARBA00022912"/>
    </source>
</evidence>
<dbReference type="InterPro" id="IPR029021">
    <property type="entry name" value="Prot-tyrosine_phosphatase-like"/>
</dbReference>
<dbReference type="InterPro" id="IPR000340">
    <property type="entry name" value="Dual-sp_phosphatase_cat-dom"/>
</dbReference>
<dbReference type="SUPFAM" id="SSF52799">
    <property type="entry name" value="(Phosphotyrosine protein) phosphatases II"/>
    <property type="match status" value="1"/>
</dbReference>
<keyword evidence="2" id="KW-0904">Protein phosphatase</keyword>
<evidence type="ECO:0000259" key="3">
    <source>
        <dbReference type="PROSITE" id="PS50056"/>
    </source>
</evidence>
<dbReference type="WBParaSite" id="DME_0000750501-mRNA-1">
    <property type="protein sequence ID" value="DME_0000750501-mRNA-1"/>
    <property type="gene ID" value="DME_0000750501"/>
</dbReference>
<reference evidence="4 6" key="2">
    <citation type="submission" date="2018-11" db="EMBL/GenBank/DDBJ databases">
        <authorList>
            <consortium name="Pathogen Informatics"/>
        </authorList>
    </citation>
    <scope>NUCLEOTIDE SEQUENCE [LARGE SCALE GENOMIC DNA]</scope>
</reference>
<evidence type="ECO:0000256" key="1">
    <source>
        <dbReference type="ARBA" id="ARBA00022801"/>
    </source>
</evidence>
<dbReference type="AlphaFoldDB" id="A0A0N4UIR0"/>
<dbReference type="Proteomes" id="UP000274756">
    <property type="component" value="Unassembled WGS sequence"/>
</dbReference>
<dbReference type="GO" id="GO:0004651">
    <property type="term" value="F:polynucleotide 5'-phosphatase activity"/>
    <property type="evidence" value="ECO:0007669"/>
    <property type="project" value="TreeGrafter"/>
</dbReference>
<dbReference type="PROSITE" id="PS50056">
    <property type="entry name" value="TYR_PHOSPHATASE_2"/>
    <property type="match status" value="1"/>
</dbReference>
<feature type="domain" description="Tyrosine specific protein phosphatases" evidence="3">
    <location>
        <begin position="119"/>
        <end position="175"/>
    </location>
</feature>
<name>A0A0N4UIR0_DRAME</name>
<evidence type="ECO:0000313" key="4">
    <source>
        <dbReference type="EMBL" id="VDN60117.1"/>
    </source>
</evidence>
<organism evidence="5 7">
    <name type="scientific">Dracunculus medinensis</name>
    <name type="common">Guinea worm</name>
    <dbReference type="NCBI Taxonomy" id="318479"/>
    <lineage>
        <taxon>Eukaryota</taxon>
        <taxon>Metazoa</taxon>
        <taxon>Ecdysozoa</taxon>
        <taxon>Nematoda</taxon>
        <taxon>Chromadorea</taxon>
        <taxon>Rhabditida</taxon>
        <taxon>Spirurina</taxon>
        <taxon>Dracunculoidea</taxon>
        <taxon>Dracunculidae</taxon>
        <taxon>Dracunculus</taxon>
    </lineage>
</organism>
<dbReference type="InterPro" id="IPR000387">
    <property type="entry name" value="Tyr_Pase_dom"/>
</dbReference>
<dbReference type="Proteomes" id="UP000038040">
    <property type="component" value="Unplaced"/>
</dbReference>
<gene>
    <name evidence="4" type="ORF">DME_LOCUS10090</name>
</gene>
<reference evidence="7" key="1">
    <citation type="submission" date="2017-02" db="UniProtKB">
        <authorList>
            <consortium name="WormBaseParasite"/>
        </authorList>
    </citation>
    <scope>IDENTIFICATION</scope>
</reference>
<dbReference type="Gene3D" id="3.90.190.10">
    <property type="entry name" value="Protein tyrosine phosphatase superfamily"/>
    <property type="match status" value="1"/>
</dbReference>
<keyword evidence="1" id="KW-0378">Hydrolase</keyword>
<dbReference type="InterPro" id="IPR020422">
    <property type="entry name" value="TYR_PHOSPHATASE_DUAL_dom"/>
</dbReference>
<proteinExistence type="predicted"/>
<dbReference type="STRING" id="318479.A0A0N4UIR0"/>
<dbReference type="InterPro" id="IPR051029">
    <property type="entry name" value="mRNA_Capping_Enz/RNA_Phosphat"/>
</dbReference>
<evidence type="ECO:0000313" key="7">
    <source>
        <dbReference type="WBParaSite" id="DME_0000750501-mRNA-1"/>
    </source>
</evidence>
<dbReference type="PANTHER" id="PTHR10367:SF9">
    <property type="entry name" value="DUAL-SPECIFICITY PHOSPHATASE 11 (RNA_RNP COMPLEX 1-INTERACTING)"/>
    <property type="match status" value="1"/>
</dbReference>
<dbReference type="GO" id="GO:0004721">
    <property type="term" value="F:phosphoprotein phosphatase activity"/>
    <property type="evidence" value="ECO:0007669"/>
    <property type="project" value="UniProtKB-KW"/>
</dbReference>
<dbReference type="EMBL" id="UYYG01001201">
    <property type="protein sequence ID" value="VDN60117.1"/>
    <property type="molecule type" value="Genomic_DNA"/>
</dbReference>
<dbReference type="InterPro" id="IPR016130">
    <property type="entry name" value="Tyr_Pase_AS"/>
</dbReference>
<dbReference type="SMART" id="SM00195">
    <property type="entry name" value="DSPc"/>
    <property type="match status" value="1"/>
</dbReference>
<dbReference type="OrthoDB" id="428974at2759"/>
<dbReference type="Pfam" id="PF00782">
    <property type="entry name" value="DSPc"/>
    <property type="match status" value="1"/>
</dbReference>
<dbReference type="PANTHER" id="PTHR10367">
    <property type="entry name" value="MRNA-CAPPING ENZYME"/>
    <property type="match status" value="1"/>
</dbReference>
<keyword evidence="6" id="KW-1185">Reference proteome</keyword>
<sequence length="175" mass="20360">MSKLEKIKAENQRSSRSVKRWANYRAIGGSIPGTRFLPFKTPLHSHFFNQKSNIGPAQFFGVKTLVHYVEQLGKKIGLIIDLTATKRYYNSEEWSHLGIEYVKIECRGNHIHRQRENFEHFVKIVNDFLQRNIDNENLIGVHCTHGVNRTGYVICKYLIEQNGWNADDAISGFFY</sequence>
<accession>A0A0N4UIR0</accession>
<evidence type="ECO:0000313" key="6">
    <source>
        <dbReference type="Proteomes" id="UP000274756"/>
    </source>
</evidence>
<dbReference type="PROSITE" id="PS00383">
    <property type="entry name" value="TYR_PHOSPHATASE_1"/>
    <property type="match status" value="1"/>
</dbReference>
<evidence type="ECO:0000313" key="5">
    <source>
        <dbReference type="Proteomes" id="UP000038040"/>
    </source>
</evidence>
<protein>
    <submittedName>
        <fullName evidence="7">TYR_PHOSPHATASE_2 domain-containing protein</fullName>
    </submittedName>
</protein>